<proteinExistence type="predicted"/>
<organism evidence="1 2">
    <name type="scientific">Ficus carica</name>
    <name type="common">Common fig</name>
    <dbReference type="NCBI Taxonomy" id="3494"/>
    <lineage>
        <taxon>Eukaryota</taxon>
        <taxon>Viridiplantae</taxon>
        <taxon>Streptophyta</taxon>
        <taxon>Embryophyta</taxon>
        <taxon>Tracheophyta</taxon>
        <taxon>Spermatophyta</taxon>
        <taxon>Magnoliopsida</taxon>
        <taxon>eudicotyledons</taxon>
        <taxon>Gunneridae</taxon>
        <taxon>Pentapetalae</taxon>
        <taxon>rosids</taxon>
        <taxon>fabids</taxon>
        <taxon>Rosales</taxon>
        <taxon>Moraceae</taxon>
        <taxon>Ficeae</taxon>
        <taxon>Ficus</taxon>
    </lineage>
</organism>
<keyword evidence="2" id="KW-1185">Reference proteome</keyword>
<evidence type="ECO:0000313" key="2">
    <source>
        <dbReference type="Proteomes" id="UP001187192"/>
    </source>
</evidence>
<dbReference type="Proteomes" id="UP001187192">
    <property type="component" value="Unassembled WGS sequence"/>
</dbReference>
<evidence type="ECO:0000313" key="1">
    <source>
        <dbReference type="EMBL" id="GMN53614.1"/>
    </source>
</evidence>
<reference evidence="1" key="1">
    <citation type="submission" date="2023-07" db="EMBL/GenBank/DDBJ databases">
        <title>draft genome sequence of fig (Ficus carica).</title>
        <authorList>
            <person name="Takahashi T."/>
            <person name="Nishimura K."/>
        </authorList>
    </citation>
    <scope>NUCLEOTIDE SEQUENCE</scope>
</reference>
<protein>
    <submittedName>
        <fullName evidence="1">Uncharacterized protein</fullName>
    </submittedName>
</protein>
<dbReference type="EMBL" id="BTGU01000047">
    <property type="protein sequence ID" value="GMN53614.1"/>
    <property type="molecule type" value="Genomic_DNA"/>
</dbReference>
<gene>
    <name evidence="1" type="ORF">TIFTF001_022748</name>
</gene>
<name>A0AA88AJ64_FICCA</name>
<accession>A0AA88AJ64</accession>
<dbReference type="AlphaFoldDB" id="A0AA88AJ64"/>
<dbReference type="Gramene" id="FCD_00017605-RA">
    <property type="protein sequence ID" value="FCD_00017605-RA:cds"/>
    <property type="gene ID" value="FCD_00017605"/>
</dbReference>
<sequence>MAEKPSKGIVAVNPKPSKGFTSNLIDWVENLVVKFMYNSSHSHHYLSGDFAPVRLETPPTADLPVSGSLPVSDSFLYKFYCFLI</sequence>
<comment type="caution">
    <text evidence="1">The sequence shown here is derived from an EMBL/GenBank/DDBJ whole genome shotgun (WGS) entry which is preliminary data.</text>
</comment>